<dbReference type="Gene3D" id="3.40.50.620">
    <property type="entry name" value="HUPs"/>
    <property type="match status" value="1"/>
</dbReference>
<dbReference type="PANTHER" id="PTHR43686">
    <property type="entry name" value="SULFURTRANSFERASE-RELATED"/>
    <property type="match status" value="1"/>
</dbReference>
<accession>A0A7S1KL75</accession>
<feature type="domain" description="Aminotransferase class V" evidence="3">
    <location>
        <begin position="116"/>
        <end position="472"/>
    </location>
</feature>
<dbReference type="Gene3D" id="3.40.640.10">
    <property type="entry name" value="Type I PLP-dependent aspartate aminotransferase-like (Major domain)"/>
    <property type="match status" value="1"/>
</dbReference>
<keyword evidence="2" id="KW-0472">Membrane</keyword>
<dbReference type="PANTHER" id="PTHR43686:SF1">
    <property type="entry name" value="AMINOTRAN_5 DOMAIN-CONTAINING PROTEIN"/>
    <property type="match status" value="1"/>
</dbReference>
<dbReference type="Gene3D" id="3.90.1150.10">
    <property type="entry name" value="Aspartate Aminotransferase, domain 1"/>
    <property type="match status" value="1"/>
</dbReference>
<feature type="transmembrane region" description="Helical" evidence="2">
    <location>
        <begin position="1047"/>
        <end position="1067"/>
    </location>
</feature>
<dbReference type="EMBL" id="HBGD01000609">
    <property type="protein sequence ID" value="CAD9077238.1"/>
    <property type="molecule type" value="Transcribed_RNA"/>
</dbReference>
<dbReference type="Pfam" id="PF00266">
    <property type="entry name" value="Aminotran_5"/>
    <property type="match status" value="1"/>
</dbReference>
<evidence type="ECO:0000313" key="5">
    <source>
        <dbReference type="EMBL" id="CAD9077238.1"/>
    </source>
</evidence>
<feature type="compositionally biased region" description="Polar residues" evidence="1">
    <location>
        <begin position="40"/>
        <end position="51"/>
    </location>
</feature>
<feature type="compositionally biased region" description="Low complexity" evidence="1">
    <location>
        <begin position="53"/>
        <end position="73"/>
    </location>
</feature>
<dbReference type="InterPro" id="IPR015424">
    <property type="entry name" value="PyrdxlP-dep_Trfase"/>
</dbReference>
<evidence type="ECO:0000256" key="1">
    <source>
        <dbReference type="SAM" id="MobiDB-lite"/>
    </source>
</evidence>
<keyword evidence="2" id="KW-0812">Transmembrane</keyword>
<dbReference type="SUPFAM" id="SSF52402">
    <property type="entry name" value="Adenine nucleotide alpha hydrolases-like"/>
    <property type="match status" value="1"/>
</dbReference>
<dbReference type="Pfam" id="PF01171">
    <property type="entry name" value="ATP_bind_3"/>
    <property type="match status" value="1"/>
</dbReference>
<dbReference type="AlphaFoldDB" id="A0A7S1KL75"/>
<dbReference type="InterPro" id="IPR000192">
    <property type="entry name" value="Aminotrans_V_dom"/>
</dbReference>
<dbReference type="InterPro" id="IPR015421">
    <property type="entry name" value="PyrdxlP-dep_Trfase_major"/>
</dbReference>
<evidence type="ECO:0000259" key="4">
    <source>
        <dbReference type="Pfam" id="PF01171"/>
    </source>
</evidence>
<reference evidence="5" key="1">
    <citation type="submission" date="2021-01" db="EMBL/GenBank/DDBJ databases">
        <authorList>
            <person name="Corre E."/>
            <person name="Pelletier E."/>
            <person name="Niang G."/>
            <person name="Scheremetjew M."/>
            <person name="Finn R."/>
            <person name="Kale V."/>
            <person name="Holt S."/>
            <person name="Cochrane G."/>
            <person name="Meng A."/>
            <person name="Brown T."/>
            <person name="Cohen L."/>
        </authorList>
    </citation>
    <scope>NUCLEOTIDE SEQUENCE</scope>
    <source>
        <strain evidence="5">WS</strain>
    </source>
</reference>
<sequence length="1074" mass="120495">MPPKPDTRHKKANTTIASRNRSYISKKYADYLYAGAGNDLSSSAKGSSADDTLSPSLSSNALSKTSSSPSSLSPYHEKLLNYIRSNVIGDNETFLSPFGHRKITYADYIASGRSLAFIEDFIRKEILPVYANTHTTTSFTGLQATLFRYEAREMILKAVNGAKEHKVIFSGSGATGALNQLVHMMTPESIKVVFVGPYEHHSNILPWRECGAKIVFVDEDADKGGVDLLDLEDKLKKHCGSTGGSASTRTKLVGAFSAASNVTGILTDTNAVTALLHKYNVFSVWDYACAAPYIPIDMRPVVEGPHHNLVRKDAIVFSPHKFIGGVQTPGVLVVSKYMIDNNVPSNPGGGTVFFVTQQDHRYLKKPYEREEGGTPEIVGAVRAALSMQLKNAVGCTLIGQREDTFLKRALQKWGHNENLIILGNRNAPRLAVVSFLISHGGKFLHSNFVSTILNDLFGIQTRSGCQCAGPYSLSLLGLDHETAKSFESCLLEHDDYEFLRPGYTRLNFNYFLDETQFNYIVDAVDFIATHGWKLLPHYTFYPDTSEWIHYDQKKNINRRWLHNISYEDGTFSYRQQVNTKVSDKMYARYLKEAKTIVEDAVDRFTSGYKLADQTHLLPEHAEALRWFIYPSEALDELASGRTSADFASGSPFKPVRYFENRAKEVEDEVAVVRANANTTEQTTIQIAQKQLWPTPNGEKMLLDPKPEIEFEKRQLFPKIPSKTLLRPTVKAVKEFGMIKQGDRLLLGLSGGKDSLSLLHVLHELRKKSPVKFEIGACTVDPQTDSYDPAPLKKYLKALNVPYYFESQNVIELAKEKCATSICSWCSRMKRGILYNVARQHGYNVLVLGQHTDDFTESFLMSIFHNGYLRTMKASYDIDAGDIRVIRPLVYVREKILKKFARENHLPVINENCPACFEMPKERARIKTLLSTQEHLFPNIHSTIMRALRPIMEEDLVVKAEHTRKRKEHKKYSTAFQHIKGNKKNIPALVENKESTPEPKVNGSGPETAEVEPVKELNSAQENDKGAVEQAVEDPSVSIEAEKCKHSWFSSLLPTVYVGLGVGIGLSVSRFMTKQ</sequence>
<dbReference type="InterPro" id="IPR014729">
    <property type="entry name" value="Rossmann-like_a/b/a_fold"/>
</dbReference>
<evidence type="ECO:0000256" key="2">
    <source>
        <dbReference type="SAM" id="Phobius"/>
    </source>
</evidence>
<gene>
    <name evidence="5" type="ORF">PCOS0759_LOCUS469</name>
</gene>
<dbReference type="InterPro" id="IPR011063">
    <property type="entry name" value="TilS/TtcA_N"/>
</dbReference>
<feature type="domain" description="tRNA(Ile)-lysidine/2-thiocytidine synthase N-terminal" evidence="4">
    <location>
        <begin position="744"/>
        <end position="909"/>
    </location>
</feature>
<dbReference type="InterPro" id="IPR015422">
    <property type="entry name" value="PyrdxlP-dep_Trfase_small"/>
</dbReference>
<evidence type="ECO:0008006" key="6">
    <source>
        <dbReference type="Google" id="ProtNLM"/>
    </source>
</evidence>
<evidence type="ECO:0000259" key="3">
    <source>
        <dbReference type="Pfam" id="PF00266"/>
    </source>
</evidence>
<dbReference type="SUPFAM" id="SSF53383">
    <property type="entry name" value="PLP-dependent transferases"/>
    <property type="match status" value="1"/>
</dbReference>
<dbReference type="CDD" id="cd24138">
    <property type="entry name" value="TtcA-like"/>
    <property type="match status" value="1"/>
</dbReference>
<name>A0A7S1KL75_9EUKA</name>
<protein>
    <recommendedName>
        <fullName evidence="6">Aminotransferase class V domain-containing protein</fullName>
    </recommendedName>
</protein>
<proteinExistence type="predicted"/>
<keyword evidence="2" id="KW-1133">Transmembrane helix</keyword>
<feature type="region of interest" description="Disordered" evidence="1">
    <location>
        <begin position="40"/>
        <end position="73"/>
    </location>
</feature>
<organism evidence="5">
    <name type="scientific">Percolomonas cosmopolitus</name>
    <dbReference type="NCBI Taxonomy" id="63605"/>
    <lineage>
        <taxon>Eukaryota</taxon>
        <taxon>Discoba</taxon>
        <taxon>Heterolobosea</taxon>
        <taxon>Tetramitia</taxon>
        <taxon>Eutetramitia</taxon>
        <taxon>Percolomonadidae</taxon>
        <taxon>Percolomonas</taxon>
    </lineage>
</organism>